<comment type="subcellular location">
    <subcellularLocation>
        <location evidence="1">Nucleus</location>
    </subcellularLocation>
</comment>
<keyword evidence="2" id="KW-0539">Nucleus</keyword>
<gene>
    <name evidence="4" type="ORF">M9Y10_036463</name>
</gene>
<dbReference type="Pfam" id="PF00385">
    <property type="entry name" value="Chromo"/>
    <property type="match status" value="1"/>
</dbReference>
<dbReference type="Proteomes" id="UP001470230">
    <property type="component" value="Unassembled WGS sequence"/>
</dbReference>
<sequence>MSYNDYYSDDGVYEVEEIKGARVQGGKTQYLVKWKNMPECSNTWEDEEVLEYHQDLINNFLSKLNGK</sequence>
<evidence type="ECO:0000313" key="4">
    <source>
        <dbReference type="EMBL" id="KAK8837466.1"/>
    </source>
</evidence>
<comment type="caution">
    <text evidence="4">The sequence shown here is derived from an EMBL/GenBank/DDBJ whole genome shotgun (WGS) entry which is preliminary data.</text>
</comment>
<evidence type="ECO:0000256" key="2">
    <source>
        <dbReference type="ARBA" id="ARBA00023242"/>
    </source>
</evidence>
<dbReference type="InterPro" id="IPR023779">
    <property type="entry name" value="Chromodomain_CS"/>
</dbReference>
<dbReference type="SUPFAM" id="SSF54160">
    <property type="entry name" value="Chromo domain-like"/>
    <property type="match status" value="1"/>
</dbReference>
<name>A0ABR2GUY5_9EUKA</name>
<dbReference type="InterPro" id="IPR051219">
    <property type="entry name" value="Heterochromatin_chromo-domain"/>
</dbReference>
<dbReference type="GO" id="GO:1990904">
    <property type="term" value="C:ribonucleoprotein complex"/>
    <property type="evidence" value="ECO:0007669"/>
    <property type="project" value="UniProtKB-KW"/>
</dbReference>
<proteinExistence type="predicted"/>
<dbReference type="InterPro" id="IPR023780">
    <property type="entry name" value="Chromo_domain"/>
</dbReference>
<organism evidence="4 5">
    <name type="scientific">Tritrichomonas musculus</name>
    <dbReference type="NCBI Taxonomy" id="1915356"/>
    <lineage>
        <taxon>Eukaryota</taxon>
        <taxon>Metamonada</taxon>
        <taxon>Parabasalia</taxon>
        <taxon>Tritrichomonadida</taxon>
        <taxon>Tritrichomonadidae</taxon>
        <taxon>Tritrichomonas</taxon>
    </lineage>
</organism>
<keyword evidence="4" id="KW-0687">Ribonucleoprotein</keyword>
<protein>
    <submittedName>
        <fullName evidence="4">La ribonucleoprotein</fullName>
    </submittedName>
</protein>
<evidence type="ECO:0000259" key="3">
    <source>
        <dbReference type="PROSITE" id="PS50013"/>
    </source>
</evidence>
<dbReference type="PROSITE" id="PS00598">
    <property type="entry name" value="CHROMO_1"/>
    <property type="match status" value="1"/>
</dbReference>
<dbReference type="InterPro" id="IPR000953">
    <property type="entry name" value="Chromo/chromo_shadow_dom"/>
</dbReference>
<evidence type="ECO:0000313" key="5">
    <source>
        <dbReference type="Proteomes" id="UP001470230"/>
    </source>
</evidence>
<dbReference type="PROSITE" id="PS50013">
    <property type="entry name" value="CHROMO_2"/>
    <property type="match status" value="1"/>
</dbReference>
<feature type="domain" description="Chromo" evidence="3">
    <location>
        <begin position="13"/>
        <end position="67"/>
    </location>
</feature>
<dbReference type="SMART" id="SM00298">
    <property type="entry name" value="CHROMO"/>
    <property type="match status" value="1"/>
</dbReference>
<dbReference type="Gene3D" id="2.40.50.40">
    <property type="match status" value="1"/>
</dbReference>
<evidence type="ECO:0000256" key="1">
    <source>
        <dbReference type="ARBA" id="ARBA00004123"/>
    </source>
</evidence>
<reference evidence="4 5" key="1">
    <citation type="submission" date="2024-04" db="EMBL/GenBank/DDBJ databases">
        <title>Tritrichomonas musculus Genome.</title>
        <authorList>
            <person name="Alves-Ferreira E."/>
            <person name="Grigg M."/>
            <person name="Lorenzi H."/>
            <person name="Galac M."/>
        </authorList>
    </citation>
    <scope>NUCLEOTIDE SEQUENCE [LARGE SCALE GENOMIC DNA]</scope>
    <source>
        <strain evidence="4 5">EAF2021</strain>
    </source>
</reference>
<dbReference type="EMBL" id="JAPFFF010000059">
    <property type="protein sequence ID" value="KAK8837466.1"/>
    <property type="molecule type" value="Genomic_DNA"/>
</dbReference>
<dbReference type="PANTHER" id="PTHR22812">
    <property type="entry name" value="CHROMOBOX PROTEIN"/>
    <property type="match status" value="1"/>
</dbReference>
<keyword evidence="5" id="KW-1185">Reference proteome</keyword>
<dbReference type="InterPro" id="IPR016197">
    <property type="entry name" value="Chromo-like_dom_sf"/>
</dbReference>
<dbReference type="CDD" id="cd00024">
    <property type="entry name" value="CD_CSD"/>
    <property type="match status" value="1"/>
</dbReference>
<accession>A0ABR2GUY5</accession>